<dbReference type="PANTHER" id="PTHR45586:SF1">
    <property type="entry name" value="LIPOPOLYSACCHARIDE ASSEMBLY PROTEIN B"/>
    <property type="match status" value="1"/>
</dbReference>
<reference evidence="4 5" key="1">
    <citation type="submission" date="2016-03" db="EMBL/GenBank/DDBJ databases">
        <authorList>
            <person name="Ploux O."/>
        </authorList>
    </citation>
    <scope>NUCLEOTIDE SEQUENCE [LARGE SCALE GENOMIC DNA]</scope>
    <source>
        <strain evidence="4 5">R-45363</strain>
    </source>
</reference>
<evidence type="ECO:0000256" key="3">
    <source>
        <dbReference type="PROSITE-ProRule" id="PRU00339"/>
    </source>
</evidence>
<dbReference type="EMBL" id="LUUG01000109">
    <property type="protein sequence ID" value="OAH98387.1"/>
    <property type="molecule type" value="Genomic_DNA"/>
</dbReference>
<dbReference type="SMART" id="SM00028">
    <property type="entry name" value="TPR"/>
    <property type="match status" value="13"/>
</dbReference>
<protein>
    <submittedName>
        <fullName evidence="4">Uncharacterized protein</fullName>
    </submittedName>
</protein>
<dbReference type="PROSITE" id="PS50005">
    <property type="entry name" value="TPR"/>
    <property type="match status" value="2"/>
</dbReference>
<dbReference type="SUPFAM" id="SSF81901">
    <property type="entry name" value="HCP-like"/>
    <property type="match status" value="1"/>
</dbReference>
<proteinExistence type="predicted"/>
<evidence type="ECO:0000256" key="2">
    <source>
        <dbReference type="ARBA" id="ARBA00022803"/>
    </source>
</evidence>
<dbReference type="InterPro" id="IPR051012">
    <property type="entry name" value="CellSynth/LPSAsmb/PSIAsmb"/>
</dbReference>
<dbReference type="PANTHER" id="PTHR45586">
    <property type="entry name" value="TPR REPEAT-CONTAINING PROTEIN PA4667"/>
    <property type="match status" value="1"/>
</dbReference>
<gene>
    <name evidence="4" type="ORF">A1332_20560</name>
</gene>
<organism evidence="4 5">
    <name type="scientific">Methylomonas methanica</name>
    <dbReference type="NCBI Taxonomy" id="421"/>
    <lineage>
        <taxon>Bacteria</taxon>
        <taxon>Pseudomonadati</taxon>
        <taxon>Pseudomonadota</taxon>
        <taxon>Gammaproteobacteria</taxon>
        <taxon>Methylococcales</taxon>
        <taxon>Methylococcaceae</taxon>
        <taxon>Methylomonas</taxon>
    </lineage>
</organism>
<keyword evidence="2 3" id="KW-0802">TPR repeat</keyword>
<evidence type="ECO:0000313" key="5">
    <source>
        <dbReference type="Proteomes" id="UP000078090"/>
    </source>
</evidence>
<feature type="repeat" description="TPR" evidence="3">
    <location>
        <begin position="405"/>
        <end position="438"/>
    </location>
</feature>
<accession>A0A177LY28</accession>
<dbReference type="Gene3D" id="1.25.40.10">
    <property type="entry name" value="Tetratricopeptide repeat domain"/>
    <property type="match status" value="5"/>
</dbReference>
<dbReference type="InterPro" id="IPR019734">
    <property type="entry name" value="TPR_rpt"/>
</dbReference>
<name>A0A177LY28_METMH</name>
<dbReference type="Pfam" id="PF13181">
    <property type="entry name" value="TPR_8"/>
    <property type="match status" value="2"/>
</dbReference>
<evidence type="ECO:0000313" key="4">
    <source>
        <dbReference type="EMBL" id="OAH98387.1"/>
    </source>
</evidence>
<feature type="repeat" description="TPR" evidence="3">
    <location>
        <begin position="165"/>
        <end position="198"/>
    </location>
</feature>
<dbReference type="Pfam" id="PF14559">
    <property type="entry name" value="TPR_19"/>
    <property type="match status" value="2"/>
</dbReference>
<dbReference type="Proteomes" id="UP000078090">
    <property type="component" value="Unassembled WGS sequence"/>
</dbReference>
<dbReference type="OrthoDB" id="7637125at2"/>
<dbReference type="SUPFAM" id="SSF48452">
    <property type="entry name" value="TPR-like"/>
    <property type="match status" value="3"/>
</dbReference>
<dbReference type="AlphaFoldDB" id="A0A177LY28"/>
<keyword evidence="1" id="KW-0677">Repeat</keyword>
<sequence length="803" mass="89799">MKTNLISSVVFACSFLLQTAACSSPEEAAQNHLQKGKELFEKGEFDKALLELKTSSQSSDKFGEAYFYMALLDEKNNNFKSMRQNLIRALELEPGLTSAKIKLGKLDIIFGDLDKALEQAELVLASDSSNIDAKLIKASVYIKQSKKDQAAEVVNLVLKDSPDNIEALSLQAALFAEKSEIDQALVLVNRALEKEPKNLPLRLFKIKLDAGLNNIDNVVKGYEELIQLYPDANNFKLSLASIYSMTGKLEEAEGLLREMVQKSNDKVEPEIVLIEFLNARAKDRVIAEYESMLNRHQKQPKMLLELSKWMVASGYAESAKKGLEQVVELEKNNETGLSAQVILAEIALMEKQYSTVESSLRDILSVNSELIQANLLKGRFLLAQNKTDEAIEFLNKLVWSKVNVDDVYSLLGEAYLIKQDRKQAEKSFKQALEVNPANLAAFSRIYGNYLQSGQKENARQYLEKALSIKQNDVLLLTSKAELDILEKKWDGAQEAIQRLALFSKDKAMPTYLQANILQGKGKFAEAISLYDKLIQQHPNHLNSLINLVRSYEALGQRDKAVAYLEKHHAEYPDELNAVGALSDLYAANNDFAKTKKLLTDQIKYTPKATSIYLALARVEAVMNKNIESAKKVYLQGLEINQDDPQLSMALAGLYEQLNEKQSAIKVYKNLLDKNPGTSLAINNLASLLIESNNPDEINQGVELAKVFKDSENPYFQDTYAWALIKTGRNSEGLKLLQALILKEPKLPEFRYHLGVAHLNAGNKATAISELKQSISLSDKQKRNFAGKDDAKKILEETENSAGN</sequence>
<dbReference type="InterPro" id="IPR002885">
    <property type="entry name" value="PPR_rpt"/>
</dbReference>
<dbReference type="Pfam" id="PF01535">
    <property type="entry name" value="PPR"/>
    <property type="match status" value="1"/>
</dbReference>
<evidence type="ECO:0000256" key="1">
    <source>
        <dbReference type="ARBA" id="ARBA00022737"/>
    </source>
</evidence>
<dbReference type="InterPro" id="IPR011990">
    <property type="entry name" value="TPR-like_helical_dom_sf"/>
</dbReference>
<comment type="caution">
    <text evidence="4">The sequence shown here is derived from an EMBL/GenBank/DDBJ whole genome shotgun (WGS) entry which is preliminary data.</text>
</comment>
<dbReference type="Pfam" id="PF13432">
    <property type="entry name" value="TPR_16"/>
    <property type="match status" value="1"/>
</dbReference>
<dbReference type="RefSeq" id="WP_064010255.1">
    <property type="nucleotide sequence ID" value="NZ_LUUG01000109.1"/>
</dbReference>